<proteinExistence type="predicted"/>
<keyword evidence="2" id="KW-1185">Reference proteome</keyword>
<reference evidence="1" key="1">
    <citation type="submission" date="2021-11" db="EMBL/GenBank/DDBJ databases">
        <title>Australian commercial rhizobial inoculants.</title>
        <authorList>
            <person name="Kohlmeier M.G."/>
            <person name="O'Hara G.W."/>
            <person name="Colombi E."/>
            <person name="Ramsay J.P."/>
            <person name="Terpolilli J."/>
        </authorList>
    </citation>
    <scope>NUCLEOTIDE SEQUENCE</scope>
    <source>
        <strain evidence="1">CC829</strain>
    </source>
</reference>
<organism evidence="1 2">
    <name type="scientific">Bradyrhizobium barranii</name>
    <dbReference type="NCBI Taxonomy" id="2992140"/>
    <lineage>
        <taxon>Bacteria</taxon>
        <taxon>Pseudomonadati</taxon>
        <taxon>Pseudomonadota</taxon>
        <taxon>Alphaproteobacteria</taxon>
        <taxon>Hyphomicrobiales</taxon>
        <taxon>Nitrobacteraceae</taxon>
        <taxon>Bradyrhizobium</taxon>
    </lineage>
</organism>
<dbReference type="RefSeq" id="WP_231141913.1">
    <property type="nucleotide sequence ID" value="NZ_CP088100.1"/>
</dbReference>
<accession>A0ABY3QB22</accession>
<sequence length="59" mass="6315">MKINLGNIPSDPIEPPPSAVDGFVFKPAGSDVVQVWQKINGQHVRIDDATARSEGKASE</sequence>
<dbReference type="Proteomes" id="UP001430990">
    <property type="component" value="Chromosome"/>
</dbReference>
<name>A0ABY3QB22_9BRAD</name>
<gene>
    <name evidence="1" type="ORF">BjapCC829_22900</name>
</gene>
<protein>
    <submittedName>
        <fullName evidence="1">Uncharacterized protein</fullName>
    </submittedName>
</protein>
<dbReference type="EMBL" id="CP088100">
    <property type="protein sequence ID" value="UFW82841.1"/>
    <property type="molecule type" value="Genomic_DNA"/>
</dbReference>
<evidence type="ECO:0000313" key="1">
    <source>
        <dbReference type="EMBL" id="UFW82841.1"/>
    </source>
</evidence>
<evidence type="ECO:0000313" key="2">
    <source>
        <dbReference type="Proteomes" id="UP001430990"/>
    </source>
</evidence>